<dbReference type="InterPro" id="IPR001227">
    <property type="entry name" value="Ac_transferase_dom_sf"/>
</dbReference>
<dbReference type="SMART" id="SM00823">
    <property type="entry name" value="PKS_PP"/>
    <property type="match status" value="1"/>
</dbReference>
<dbReference type="PANTHER" id="PTHR43775">
    <property type="entry name" value="FATTY ACID SYNTHASE"/>
    <property type="match status" value="1"/>
</dbReference>
<dbReference type="SMART" id="SM00827">
    <property type="entry name" value="PKS_AT"/>
    <property type="match status" value="1"/>
</dbReference>
<dbReference type="Pfam" id="PF00109">
    <property type="entry name" value="ketoacyl-synt"/>
    <property type="match status" value="1"/>
</dbReference>
<dbReference type="Pfam" id="PF14765">
    <property type="entry name" value="PS-DH"/>
    <property type="match status" value="1"/>
</dbReference>
<dbReference type="EMBL" id="FQZK01000002">
    <property type="protein sequence ID" value="SHI77604.1"/>
    <property type="molecule type" value="Genomic_DNA"/>
</dbReference>
<dbReference type="InterPro" id="IPR057326">
    <property type="entry name" value="KR_dom"/>
</dbReference>
<dbReference type="Pfam" id="PF22953">
    <property type="entry name" value="SpnB_Rossmann"/>
    <property type="match status" value="1"/>
</dbReference>
<dbReference type="InterPro" id="IPR014031">
    <property type="entry name" value="Ketoacyl_synth_C"/>
</dbReference>
<dbReference type="PROSITE" id="PS00012">
    <property type="entry name" value="PHOSPHOPANTETHEINE"/>
    <property type="match status" value="1"/>
</dbReference>
<dbReference type="InterPro" id="IPR032821">
    <property type="entry name" value="PKS_assoc"/>
</dbReference>
<dbReference type="InterPro" id="IPR029058">
    <property type="entry name" value="AB_hydrolase_fold"/>
</dbReference>
<dbReference type="PANTHER" id="PTHR43775:SF51">
    <property type="entry name" value="INACTIVE PHENOLPHTHIOCEROL SYNTHESIS POLYKETIDE SYNTHASE TYPE I PKS1-RELATED"/>
    <property type="match status" value="1"/>
</dbReference>
<dbReference type="InterPro" id="IPR006162">
    <property type="entry name" value="Ppantetheine_attach_site"/>
</dbReference>
<evidence type="ECO:0000259" key="7">
    <source>
        <dbReference type="PROSITE" id="PS52004"/>
    </source>
</evidence>
<dbReference type="InterPro" id="IPR014030">
    <property type="entry name" value="Ketoacyl_synth_N"/>
</dbReference>
<gene>
    <name evidence="9" type="ORF">SAMN05421803_10246</name>
</gene>
<dbReference type="Pfam" id="PF00698">
    <property type="entry name" value="Acyl_transf_1"/>
    <property type="match status" value="1"/>
</dbReference>
<keyword evidence="1" id="KW-0596">Phosphopantetheine</keyword>
<feature type="active site" description="Proton acceptor; for dehydratase activity" evidence="5">
    <location>
        <position position="966"/>
    </location>
</feature>
<dbReference type="InterPro" id="IPR009081">
    <property type="entry name" value="PP-bd_ACP"/>
</dbReference>
<dbReference type="Pfam" id="PF02801">
    <property type="entry name" value="Ketoacyl-synt_C"/>
    <property type="match status" value="1"/>
</dbReference>
<dbReference type="InterPro" id="IPR020806">
    <property type="entry name" value="PKS_PP-bd"/>
</dbReference>
<dbReference type="Gene3D" id="3.40.47.10">
    <property type="match status" value="1"/>
</dbReference>
<dbReference type="FunFam" id="3.40.47.10:FF:000019">
    <property type="entry name" value="Polyketide synthase type I"/>
    <property type="match status" value="1"/>
</dbReference>
<dbReference type="Gene3D" id="3.40.366.10">
    <property type="entry name" value="Malonyl-Coenzyme A Acyl Carrier Protein, domain 2"/>
    <property type="match status" value="1"/>
</dbReference>
<feature type="domain" description="Carrier" evidence="6">
    <location>
        <begin position="1694"/>
        <end position="1769"/>
    </location>
</feature>
<dbReference type="SUPFAM" id="SSF53901">
    <property type="entry name" value="Thiolase-like"/>
    <property type="match status" value="1"/>
</dbReference>
<evidence type="ECO:0000256" key="2">
    <source>
        <dbReference type="ARBA" id="ARBA00022553"/>
    </source>
</evidence>
<keyword evidence="10" id="KW-1185">Reference proteome</keyword>
<dbReference type="InterPro" id="IPR049552">
    <property type="entry name" value="PKS_DH_N"/>
</dbReference>
<dbReference type="InterPro" id="IPR036291">
    <property type="entry name" value="NAD(P)-bd_dom_sf"/>
</dbReference>
<dbReference type="Pfam" id="PF21089">
    <property type="entry name" value="PKS_DH_N"/>
    <property type="match status" value="1"/>
</dbReference>
<evidence type="ECO:0000313" key="9">
    <source>
        <dbReference type="EMBL" id="SHI77604.1"/>
    </source>
</evidence>
<dbReference type="PROSITE" id="PS52004">
    <property type="entry name" value="KS3_2"/>
    <property type="match status" value="1"/>
</dbReference>
<dbReference type="PROSITE" id="PS52019">
    <property type="entry name" value="PKS_MFAS_DH"/>
    <property type="match status" value="1"/>
</dbReference>
<organism evidence="9 10">
    <name type="scientific">Nocardiopsis flavescens</name>
    <dbReference type="NCBI Taxonomy" id="758803"/>
    <lineage>
        <taxon>Bacteria</taxon>
        <taxon>Bacillati</taxon>
        <taxon>Actinomycetota</taxon>
        <taxon>Actinomycetes</taxon>
        <taxon>Streptosporangiales</taxon>
        <taxon>Nocardiopsidaceae</taxon>
        <taxon>Nocardiopsis</taxon>
    </lineage>
</organism>
<dbReference type="Pfam" id="PF00550">
    <property type="entry name" value="PP-binding"/>
    <property type="match status" value="1"/>
</dbReference>
<dbReference type="PROSITE" id="PS00606">
    <property type="entry name" value="KS3_1"/>
    <property type="match status" value="1"/>
</dbReference>
<dbReference type="GO" id="GO:0004312">
    <property type="term" value="F:fatty acid synthase activity"/>
    <property type="evidence" value="ECO:0007669"/>
    <property type="project" value="TreeGrafter"/>
</dbReference>
<evidence type="ECO:0000259" key="8">
    <source>
        <dbReference type="PROSITE" id="PS52019"/>
    </source>
</evidence>
<evidence type="ECO:0000256" key="3">
    <source>
        <dbReference type="ARBA" id="ARBA00022679"/>
    </source>
</evidence>
<proteinExistence type="predicted"/>
<dbReference type="Gene3D" id="3.10.129.110">
    <property type="entry name" value="Polyketide synthase dehydratase"/>
    <property type="match status" value="1"/>
</dbReference>
<feature type="domain" description="PKS/mFAS DH" evidence="8">
    <location>
        <begin position="934"/>
        <end position="1214"/>
    </location>
</feature>
<dbReference type="Pfam" id="PF08659">
    <property type="entry name" value="KR"/>
    <property type="match status" value="1"/>
</dbReference>
<dbReference type="Gene3D" id="3.30.70.3290">
    <property type="match status" value="1"/>
</dbReference>
<dbReference type="Proteomes" id="UP000184452">
    <property type="component" value="Unassembled WGS sequence"/>
</dbReference>
<dbReference type="InterPro" id="IPR049900">
    <property type="entry name" value="PKS_mFAS_DH"/>
</dbReference>
<dbReference type="InterPro" id="IPR016036">
    <property type="entry name" value="Malonyl_transacylase_ACP-bd"/>
</dbReference>
<dbReference type="InterPro" id="IPR055123">
    <property type="entry name" value="SpnB-like_Rossmann"/>
</dbReference>
<feature type="region of interest" description="N-terminal hotdog fold" evidence="5">
    <location>
        <begin position="934"/>
        <end position="1064"/>
    </location>
</feature>
<dbReference type="InterPro" id="IPR020802">
    <property type="entry name" value="TesA-like"/>
</dbReference>
<keyword evidence="3 9" id="KW-0808">Transferase</keyword>
<feature type="domain" description="Ketosynthase family 3 (KS3)" evidence="7">
    <location>
        <begin position="36"/>
        <end position="460"/>
    </location>
</feature>
<dbReference type="GO" id="GO:0006633">
    <property type="term" value="P:fatty acid biosynthetic process"/>
    <property type="evidence" value="ECO:0007669"/>
    <property type="project" value="InterPro"/>
</dbReference>
<dbReference type="STRING" id="758803.SAMN05421803_10246"/>
<dbReference type="GO" id="GO:0004315">
    <property type="term" value="F:3-oxoacyl-[acyl-carrier-protein] synthase activity"/>
    <property type="evidence" value="ECO:0007669"/>
    <property type="project" value="InterPro"/>
</dbReference>
<keyword evidence="4" id="KW-0012">Acyltransferase</keyword>
<dbReference type="InterPro" id="IPR018201">
    <property type="entry name" value="Ketoacyl_synth_AS"/>
</dbReference>
<evidence type="ECO:0000256" key="4">
    <source>
        <dbReference type="ARBA" id="ARBA00023315"/>
    </source>
</evidence>
<dbReference type="InterPro" id="IPR013968">
    <property type="entry name" value="PKS_KR"/>
</dbReference>
<dbReference type="SUPFAM" id="SSF51735">
    <property type="entry name" value="NAD(P)-binding Rossmann-fold domains"/>
    <property type="match status" value="2"/>
</dbReference>
<dbReference type="Gene3D" id="3.40.50.720">
    <property type="entry name" value="NAD(P)-binding Rossmann-like Domain"/>
    <property type="match status" value="1"/>
</dbReference>
<dbReference type="SUPFAM" id="SSF55048">
    <property type="entry name" value="Probable ACP-binding domain of malonyl-CoA ACP transacylase"/>
    <property type="match status" value="1"/>
</dbReference>
<dbReference type="InterPro" id="IPR049551">
    <property type="entry name" value="PKS_DH_C"/>
</dbReference>
<dbReference type="Gene3D" id="3.40.50.1820">
    <property type="entry name" value="alpha/beta hydrolase"/>
    <property type="match status" value="1"/>
</dbReference>
<dbReference type="Pfam" id="PF00975">
    <property type="entry name" value="Thioesterase"/>
    <property type="match status" value="1"/>
</dbReference>
<dbReference type="GO" id="GO:0031177">
    <property type="term" value="F:phosphopantetheine binding"/>
    <property type="evidence" value="ECO:0007669"/>
    <property type="project" value="InterPro"/>
</dbReference>
<dbReference type="InterPro" id="IPR020841">
    <property type="entry name" value="PKS_Beta-ketoAc_synthase_dom"/>
</dbReference>
<dbReference type="CDD" id="cd00833">
    <property type="entry name" value="PKS"/>
    <property type="match status" value="1"/>
</dbReference>
<reference evidence="9 10" key="1">
    <citation type="submission" date="2016-11" db="EMBL/GenBank/DDBJ databases">
        <authorList>
            <person name="Jaros S."/>
            <person name="Januszkiewicz K."/>
            <person name="Wedrychowicz H."/>
        </authorList>
    </citation>
    <scope>NUCLEOTIDE SEQUENCE [LARGE SCALE GENOMIC DNA]</scope>
    <source>
        <strain evidence="9 10">CGMCC 4.5723</strain>
    </source>
</reference>
<dbReference type="SUPFAM" id="SSF53474">
    <property type="entry name" value="alpha/beta-Hydrolases"/>
    <property type="match status" value="1"/>
</dbReference>
<dbReference type="OrthoDB" id="4537517at2"/>
<feature type="region of interest" description="C-terminal hotdog fold" evidence="5">
    <location>
        <begin position="1076"/>
        <end position="1214"/>
    </location>
</feature>
<accession>A0A1M6DWH3</accession>
<dbReference type="InterPro" id="IPR036736">
    <property type="entry name" value="ACP-like_sf"/>
</dbReference>
<dbReference type="InterPro" id="IPR014043">
    <property type="entry name" value="Acyl_transferase_dom"/>
</dbReference>
<dbReference type="SMART" id="SM00825">
    <property type="entry name" value="PKS_KS"/>
    <property type="match status" value="1"/>
</dbReference>
<dbReference type="Pfam" id="PF16197">
    <property type="entry name" value="KAsynt_C_assoc"/>
    <property type="match status" value="1"/>
</dbReference>
<dbReference type="SMART" id="SM00822">
    <property type="entry name" value="PKS_KR"/>
    <property type="match status" value="1"/>
</dbReference>
<dbReference type="SUPFAM" id="SSF52151">
    <property type="entry name" value="FabD/lysophospholipase-like"/>
    <property type="match status" value="1"/>
</dbReference>
<feature type="active site" description="Proton donor; for dehydratase activity" evidence="5">
    <location>
        <position position="1137"/>
    </location>
</feature>
<dbReference type="InterPro" id="IPR001031">
    <property type="entry name" value="Thioesterase"/>
</dbReference>
<dbReference type="InterPro" id="IPR042104">
    <property type="entry name" value="PKS_dehydratase_sf"/>
</dbReference>
<evidence type="ECO:0000256" key="1">
    <source>
        <dbReference type="ARBA" id="ARBA00022450"/>
    </source>
</evidence>
<dbReference type="SMART" id="SM00826">
    <property type="entry name" value="PKS_DH"/>
    <property type="match status" value="1"/>
</dbReference>
<dbReference type="InterPro" id="IPR016039">
    <property type="entry name" value="Thiolase-like"/>
</dbReference>
<keyword evidence="2" id="KW-0597">Phosphoprotein</keyword>
<name>A0A1M6DWH3_9ACTN</name>
<dbReference type="InterPro" id="IPR016035">
    <property type="entry name" value="Acyl_Trfase/lysoPLipase"/>
</dbReference>
<dbReference type="SMART" id="SM01294">
    <property type="entry name" value="PKS_PP_betabranch"/>
    <property type="match status" value="1"/>
</dbReference>
<dbReference type="SMART" id="SM00824">
    <property type="entry name" value="PKS_TE"/>
    <property type="match status" value="1"/>
</dbReference>
<protein>
    <submittedName>
        <fullName evidence="9">Acyl transferase domain-containing protein</fullName>
    </submittedName>
</protein>
<dbReference type="Gene3D" id="1.10.1200.10">
    <property type="entry name" value="ACP-like"/>
    <property type="match status" value="1"/>
</dbReference>
<sequence length="2066" mass="214372">MTQMTNEDKFRELVKKMAVDLRRSRARVEELEERGHEPIAIVGIGCRFPGISGPDGLWDLVAEGRETQGPFPGDRGWDLDRLLSPDPDAPGATYVRSASFLADAGDFDPAFFGINPREALAMDPQHRLVLETAWEALEHAGIVPDSLRATPAGVFVGTVGQTYGPPVQDSPPELVGYRMLGAMPAVAAGRVSYTLGLEGPAVTVDTACSSSLTAISLAVRSLRAGESSLALAGGAGVYTDVSPWVSFGGHGVLSPDGRCKAFSADADGTGWGEAAGMVVLERLSDARRNGRRVLALLRGAALNQDGASSGLTAPSGPAQERVIRAALADARLTPADVDAVEAHGTGTRLGDPIEANALTAVYGRDRAGEPLWLGSLKSNVGHTGAAAGVAGVIKTVQALRHGTLPPTLHVSAPTPHVDWASAGVAPLTEARPWPATGRPRRAGVSAFGASGTNVHVVLEQAPEPEPAPARERAVLTPGGAPAPVPWVLSGHTPEALTDQVLRLRDRVAADPGLDPADVGAALASSRTPLAHRAAVVGADRATLLERLDALAAGAVREPGIARGRAREGRTVFVYPGQGSQWEGMARGLLAESPVFAGTIADCERALAPHNDWLLTDVLLGRPGAPAADRADIVPQLLWAVMIGLTAVWRSHGVHPDAVVGHSQGEVAAAHIAGALTLEQSAEVIAVRSRALERLRGDVAMAVVSQGAAALAPRLPELGDLHVAVVNSPGTTVVGGDRAAIGRLLEDCAARGVQARLFADSLISHTPHAEAVRDGLLADLAHLAPAAPRIPLYTPVTGGPLDRPADAGHWYAGLSGPVLFQRATENLLAAGHTRFIEVSAHPVLTVPVTETIAEAGTGAAAVATLRRGEGGTERLRTALAEAFAHGAAPDWSTVFGGDTRFVDLPTYAFQRRRLWLAADAARGDVASAGLETEEHPLLGAALPLAGTGAVVFTGRLSRGSHPWLADHAAGDTALLPGTAFLELALAAGERLGTPHAAELIVQAPLVLPERGAVQLQVVVEAADRDGRRALTVHARPAGGAGAPDLGGRPWTRHAAGVLAPDPAAPPRDLAAWPPDGASPVDTGGLYSGLEEIGYSYGPAFRGLTAAWTRGDEVWAEVELPADRHAEASRFGLHPALADAAQHAVGCAPWMPRDGVRLPFAWSGVTLHAAGATRLRVHVRPTGADEVSMLLADADGAPVATVESLTLRAAAAAPAPRPPSDDLFHIAWEPAADPAAPGHQHWAVVGEDLLDAASALTAAGHTVRAHPHADALLAALDEGAPVPGHVLLPRLIAPVAPGPADVRAAVKDTLAAMQRLLADARTGDARQVVLTRGAVAAAEGEDVPDLVHAPLWGLVRAAVQEHPGRFAAVDTDDPGRCAPVLVAALTGGAEQTAIRSGAALSPRLVRTERTGGPLSFGDGTVLVTGATGTLGGEVARHLVDRHGVRDLLLVSRSGPDAKGAAELEADLSGRGARTSLAACDTADRDALAALLAGYRVTGVVHVAADLDDALFSSITPEAVDRVLRPKVDAVRHLDDLVPDAAAFVLFSSAAGTLGSPGQAHYSAANAYTDMLAHHRRARGLHAVSLSWGMWARRGSGTARLDDSDIGRYARLGLAGPMDTRHGLALFDDALAAGRPHLLPVPMDLAGARARAARTGTVSAMLSGLVRPPRRRAGTSGPAADDLRATLARTPADRRPGAALAHVLSATAEVLGHGGAAEIGADDPFLEMGFDSLTAVELRNRLAAATGLRLPAGLAFAHPTPRALAAHLAARTAVDERPGGAEGPGPVRTPSPSDGLVELFVDACRRRRIADGLDLLWSASRMRPTFTGSADAGPPRVPVRLSREGEATRLICLPSILMVSGVQEFARFAGRIRGHRKVDVIAQPGFGDGEPLPADIGAVAEVLAEAVAACAGDDPYVLVSRSSGGWVAHEVLRRLEDLQRRGSGRAPVLTALMDTPDPADLDVSGLPTIETGVVERAEMIGIMDGVRLTAMGAYLGLFRDWRPAPVSTPVLQVRPEQPTVDRDGRELAPFTWTVGHEVLRVPGDHFTMLEGHVDVVGALFHAWLADRGL</sequence>
<dbReference type="InterPro" id="IPR050091">
    <property type="entry name" value="PKS_NRPS_Biosynth_Enz"/>
</dbReference>
<dbReference type="CDD" id="cd08956">
    <property type="entry name" value="KR_3_FAS_SDR_x"/>
    <property type="match status" value="1"/>
</dbReference>
<dbReference type="PROSITE" id="PS50075">
    <property type="entry name" value="CARRIER"/>
    <property type="match status" value="1"/>
</dbReference>
<evidence type="ECO:0000259" key="6">
    <source>
        <dbReference type="PROSITE" id="PS50075"/>
    </source>
</evidence>
<dbReference type="InterPro" id="IPR020807">
    <property type="entry name" value="PKS_DH"/>
</dbReference>
<evidence type="ECO:0000256" key="5">
    <source>
        <dbReference type="PROSITE-ProRule" id="PRU01363"/>
    </source>
</evidence>
<evidence type="ECO:0000313" key="10">
    <source>
        <dbReference type="Proteomes" id="UP000184452"/>
    </source>
</evidence>